<proteinExistence type="predicted"/>
<gene>
    <name evidence="1" type="ORF">EJF14_10860</name>
</gene>
<name>A0ACD0WER5_CLALS</name>
<sequence>MADLSTRDSLLHTLSSHVGRYSNPLSLRSSNSNSYRLPKSELLDQKCLQIINSPSDPELVSLSYRYLYLQASSNIRDLVSQHQRYIVQLSSSKKHTLVLQELWTVASVLQGSRKLGQFSLSSWMCLVDGLSPQNVEPSLASFVVSHHFLVLQSILQYLSASLQSVVKGSSAITLSVFEKVAQSFLSDSNHQMCISKFAPNATAVQKYERNNAKVAAGFLKVAKFLRSKLNANETLTMGITLLELKTCELNMRIGQFDDASLPDLTNSSNIAPFIDDLKSAISLHPFPVPKLESSINSYLVSRPRSSSLNSIHGILSQLHFVEDNDLLSKLQKLLSITSPTEACEALNVSLSSLVSENPNRTLAFRSLGVVLRFLLSKFDKIEKCQSFINISDTIISKTRTQSAETSFNVYVTEVLSPLSTILFQMEQTKRVKQIAKLCFEASHSPEALKLSAQLDLSTTDKDKSDPSKLQNRIRQIIPQLCSFDDLEGALDVLDKYTEYCSGHDIVPLVIIPIVDNLFQTTKSVPAVLNPVSKLNPGLQTQLISLIIQDLDRRGSEKALRIKSFVQQFSDENTPNFLHLYKAASLADTLSIPNLSPSTPFEALCTAGIYIFCLSRGAGSYKEMLKSAKNYLECWLNSEENTQQSSEIEVFNEIMFELFHLSHFQLVQSLTDNFLLVTKATTYAVLQLELLLCRSMLETTNISEVPSVLKRAGSLMKGLNTSDRGISYSQVAEWKLLQFDYFISMKDIGKSSEKYQEILQFLDTKPGFNLTESSHKLSFNQKLGNFLIVARFSILTSKMNSLNGDFVTSLRNAKLAIKILNSILRKINMSAELKEIREDTNFFISQAYFLAFEASRHLGLSKDAMYYTNELRDFNSCCKYPIFKAFYHFALAVFYSFAGRAEPSGEEFMSGQSIATQIASSVTDTCMALSSKLITLFSGDGTFGDDNLLSDALERFEKSSNLLIGLSSKYITKAALGLDYIVFFNFSKHPSISIDNDRRKMLLKTTLEVKEKLQTLEKALFADCGTNVRWRPKILPSTTYSTCDFKDISKNLSFCKEILLRIAQEDDQLMYLNVSLTRYVSSLLSCCVFMLSFVATMKEEFAFDLLNTVTSLSDFAKALPSANQKLLISKDNTKKNNDLMPSKGEANELLILNDKTINMKLQKCLPDSCVVVSLDICELSGNLIITKFESGQTLPFVFKLPFRKNNGSFKSFADISACLQRIIEDSNGSTKKSVTTSVKTKEDRRNWWKMRFELDQRLKNLLDDVEDELLKGFKGVFFFTDRQSQEYNAFRTRLNNFWSSFLQSIGNEQHASLQLSQGLVDLYYNLQFLRHEKHYADIRDLVTYTFTELTGSNDFARVSSTMTTTLLSSIQGLYSFAATSKNEHIFLIPSNACASFPWESMECLRGRSVSRMPSVSQLIDLLSLHPGFSFPDTKPENIFYLVNPGKDLPKTEAEFGPLLQSMPNASGLCGEKPEEEHMLEQLYSSKLFLYFGHGGGEQYVRASKMIKRKTENNTNMLPPALLMGCSSGAFQDNGNLEATSNIFNWLSCGSPLVVSNLWDITDKDIDRFSMSVLYKWGFFTESDKQPAACEDICKAVANSRNLCTLRYLNGAAPIVYGLPFSYR</sequence>
<dbReference type="EMBL" id="CP038484">
    <property type="protein sequence ID" value="QFZ25749.1"/>
    <property type="molecule type" value="Genomic_DNA"/>
</dbReference>
<evidence type="ECO:0000313" key="1">
    <source>
        <dbReference type="EMBL" id="QFZ25749.1"/>
    </source>
</evidence>
<evidence type="ECO:0000313" key="2">
    <source>
        <dbReference type="Proteomes" id="UP000326582"/>
    </source>
</evidence>
<dbReference type="Proteomes" id="UP000326582">
    <property type="component" value="Chromosome 1"/>
</dbReference>
<organism evidence="1 2">
    <name type="scientific">Clavispora lusitaniae</name>
    <name type="common">Candida lusitaniae</name>
    <dbReference type="NCBI Taxonomy" id="36911"/>
    <lineage>
        <taxon>Eukaryota</taxon>
        <taxon>Fungi</taxon>
        <taxon>Dikarya</taxon>
        <taxon>Ascomycota</taxon>
        <taxon>Saccharomycotina</taxon>
        <taxon>Pichiomycetes</taxon>
        <taxon>Metschnikowiaceae</taxon>
        <taxon>Clavispora</taxon>
    </lineage>
</organism>
<protein>
    <submittedName>
        <fullName evidence="1">Separin</fullName>
    </submittedName>
</protein>
<accession>A0ACD0WER5</accession>
<keyword evidence="2" id="KW-1185">Reference proteome</keyword>
<reference evidence="2" key="1">
    <citation type="journal article" date="2019" name="MBio">
        <title>Comparative genomics for the elucidation of multidrug resistance (MDR) in Candida lusitaniae.</title>
        <authorList>
            <person name="Kannan A."/>
            <person name="Asner S.A."/>
            <person name="Trachsel E."/>
            <person name="Kelly S."/>
            <person name="Parker J."/>
            <person name="Sanglard D."/>
        </authorList>
    </citation>
    <scope>NUCLEOTIDE SEQUENCE [LARGE SCALE GENOMIC DNA]</scope>
    <source>
        <strain evidence="2">P1</strain>
    </source>
</reference>